<evidence type="ECO:0000256" key="2">
    <source>
        <dbReference type="ARBA" id="ARBA00011738"/>
    </source>
</evidence>
<sequence>MDAGRRRNWRRWSHRCWECPMAEATTPSQNFIDGKWVNAVNGGTYQRHNPFDQSLVATYQDSDERDAADAIDAARQAFDKGPWSRKSAAERGAVLRRAASLMRDRAQTLADTMTREVGQPKSEMLRAVAGAADALDYYAGLIVERRDEAIGGQRRDAIGMILKEPVGVVGSLTAWNAPLSVTHKACPGLAAGCTVVIKPAHQSSGAVVQFARILEEAGLPPGAFNVVTSARENGAVVGQAIAASDKVDMVTFTGSSATGKAVMRAAAGNLKRVKLELGGKSPNIVFADAASLDHTASVVAKGIFRLAGQSCQAGSRVLVQESVKEEFVELLLKHVAAARMGDPFAEDTMCGPLVSEDQLRRVESYIEAGKSSARLIHGGKRPDRADLRGGFFLEPTIFDQVGADSRIAQEEIFGPVLSILTFKDVEHAIAIANCTIFGLVAGCWTTNLDTAMNVARAVRSGIVWVNCFRDDSPLKYMPTGFQKQSGIGAEMGPEGLEAFLVTKSIMIKLA</sequence>
<evidence type="ECO:0000313" key="11">
    <source>
        <dbReference type="EMBL" id="QDL38662.1"/>
    </source>
</evidence>
<evidence type="ECO:0000256" key="6">
    <source>
        <dbReference type="ARBA" id="ARBA00066857"/>
    </source>
</evidence>
<evidence type="ECO:0000256" key="7">
    <source>
        <dbReference type="ARBA" id="ARBA00079883"/>
    </source>
</evidence>
<dbReference type="PANTHER" id="PTHR42804">
    <property type="entry name" value="ALDEHYDE DEHYDROGENASE"/>
    <property type="match status" value="1"/>
</dbReference>
<evidence type="ECO:0000313" key="12">
    <source>
        <dbReference type="Proteomes" id="UP000316798"/>
    </source>
</evidence>
<evidence type="ECO:0000256" key="3">
    <source>
        <dbReference type="ARBA" id="ARBA00023002"/>
    </source>
</evidence>
<feature type="domain" description="Aldehyde dehydrogenase" evidence="10">
    <location>
        <begin position="36"/>
        <end position="505"/>
    </location>
</feature>
<dbReference type="GO" id="GO:0018462">
    <property type="term" value="F:4-(hydroxymethyl)benzenesulfonate dehydrogenase activity"/>
    <property type="evidence" value="ECO:0007669"/>
    <property type="project" value="UniProtKB-EC"/>
</dbReference>
<dbReference type="FunFam" id="3.40.309.10:FF:000012">
    <property type="entry name" value="Betaine aldehyde dehydrogenase"/>
    <property type="match status" value="1"/>
</dbReference>
<gene>
    <name evidence="11" type="ORF">EUB48_16230</name>
</gene>
<dbReference type="OrthoDB" id="6187633at2"/>
<dbReference type="Pfam" id="PF00171">
    <property type="entry name" value="Aldedh"/>
    <property type="match status" value="1"/>
</dbReference>
<dbReference type="InterPro" id="IPR015590">
    <property type="entry name" value="Aldehyde_DH_dom"/>
</dbReference>
<evidence type="ECO:0000256" key="9">
    <source>
        <dbReference type="RuleBase" id="RU003345"/>
    </source>
</evidence>
<dbReference type="Gene3D" id="3.40.309.10">
    <property type="entry name" value="Aldehyde Dehydrogenase, Chain A, domain 2"/>
    <property type="match status" value="1"/>
</dbReference>
<dbReference type="InterPro" id="IPR016162">
    <property type="entry name" value="Ald_DH_N"/>
</dbReference>
<dbReference type="AlphaFoldDB" id="A0A515DE15"/>
<feature type="active site" evidence="8">
    <location>
        <position position="276"/>
    </location>
</feature>
<comment type="subunit">
    <text evidence="2">Homodimer.</text>
</comment>
<evidence type="ECO:0000256" key="1">
    <source>
        <dbReference type="ARBA" id="ARBA00009986"/>
    </source>
</evidence>
<evidence type="ECO:0000256" key="8">
    <source>
        <dbReference type="PROSITE-ProRule" id="PRU10007"/>
    </source>
</evidence>
<dbReference type="InterPro" id="IPR029510">
    <property type="entry name" value="Ald_DH_CS_GLU"/>
</dbReference>
<dbReference type="InterPro" id="IPR016163">
    <property type="entry name" value="Ald_DH_C"/>
</dbReference>
<comment type="catalytic activity">
    <reaction evidence="4">
        <text>4-(hydroxymethyl)benzenesulfonate + NAD(+) = 4-formylbenzenesulfonate + NADH + H(+)</text>
        <dbReference type="Rhea" id="RHEA:24412"/>
        <dbReference type="ChEBI" id="CHEBI:11944"/>
        <dbReference type="ChEBI" id="CHEBI:11987"/>
        <dbReference type="ChEBI" id="CHEBI:15378"/>
        <dbReference type="ChEBI" id="CHEBI:57540"/>
        <dbReference type="ChEBI" id="CHEBI:57945"/>
        <dbReference type="EC" id="1.1.1.257"/>
    </reaction>
</comment>
<dbReference type="PANTHER" id="PTHR42804:SF1">
    <property type="entry name" value="ALDEHYDE DEHYDROGENASE-RELATED"/>
    <property type="match status" value="1"/>
</dbReference>
<dbReference type="EC" id="1.1.1.257" evidence="6"/>
<reference evidence="11 12" key="1">
    <citation type="submission" date="2019-01" db="EMBL/GenBank/DDBJ databases">
        <title>Genomic insights into a novel species Rhodoferax sp.</title>
        <authorList>
            <person name="Jin L."/>
        </authorList>
    </citation>
    <scope>NUCLEOTIDE SEQUENCE [LARGE SCALE GENOMIC DNA]</scope>
    <source>
        <strain evidence="11 12">CHu59-6-5</strain>
    </source>
</reference>
<protein>
    <recommendedName>
        <fullName evidence="6">4-(hydroxymethyl)benzenesulfonate dehydrogenase</fullName>
        <ecNumber evidence="6">1.1.1.257</ecNumber>
    </recommendedName>
    <alternativeName>
        <fullName evidence="7">Toluenesulfonate aldehyde dehydrogenase TsaD</fullName>
    </alternativeName>
</protein>
<name>A0A515DE15_9BURK</name>
<dbReference type="KEGG" id="rhf:EUB48_16230"/>
<keyword evidence="3 9" id="KW-0560">Oxidoreductase</keyword>
<evidence type="ECO:0000256" key="4">
    <source>
        <dbReference type="ARBA" id="ARBA00051407"/>
    </source>
</evidence>
<proteinExistence type="inferred from homology"/>
<comment type="function">
    <text evidence="5">Involved in the toluene-4-sulfonate degradation pathway. Does not discriminate between the sulfonate and the carboxyl substituents and can also be involved in the p-toluenecarboxylate degradation pathway.</text>
</comment>
<evidence type="ECO:0000259" key="10">
    <source>
        <dbReference type="Pfam" id="PF00171"/>
    </source>
</evidence>
<dbReference type="Proteomes" id="UP000316798">
    <property type="component" value="Chromosome"/>
</dbReference>
<comment type="similarity">
    <text evidence="1 9">Belongs to the aldehyde dehydrogenase family.</text>
</comment>
<organism evidence="11 12">
    <name type="scientific">Rhodoferax sediminis</name>
    <dbReference type="NCBI Taxonomy" id="2509614"/>
    <lineage>
        <taxon>Bacteria</taxon>
        <taxon>Pseudomonadati</taxon>
        <taxon>Pseudomonadota</taxon>
        <taxon>Betaproteobacteria</taxon>
        <taxon>Burkholderiales</taxon>
        <taxon>Comamonadaceae</taxon>
        <taxon>Rhodoferax</taxon>
    </lineage>
</organism>
<dbReference type="GO" id="GO:0016620">
    <property type="term" value="F:oxidoreductase activity, acting on the aldehyde or oxo group of donors, NAD or NADP as acceptor"/>
    <property type="evidence" value="ECO:0007669"/>
    <property type="project" value="InterPro"/>
</dbReference>
<accession>A0A515DE15</accession>
<dbReference type="PROSITE" id="PS00687">
    <property type="entry name" value="ALDEHYDE_DEHYDR_GLU"/>
    <property type="match status" value="1"/>
</dbReference>
<dbReference type="Gene3D" id="3.40.605.10">
    <property type="entry name" value="Aldehyde Dehydrogenase, Chain A, domain 1"/>
    <property type="match status" value="1"/>
</dbReference>
<dbReference type="InterPro" id="IPR016161">
    <property type="entry name" value="Ald_DH/histidinol_DH"/>
</dbReference>
<keyword evidence="12" id="KW-1185">Reference proteome</keyword>
<dbReference type="EMBL" id="CP035503">
    <property type="protein sequence ID" value="QDL38662.1"/>
    <property type="molecule type" value="Genomic_DNA"/>
</dbReference>
<dbReference type="SUPFAM" id="SSF53720">
    <property type="entry name" value="ALDH-like"/>
    <property type="match status" value="1"/>
</dbReference>
<evidence type="ECO:0000256" key="5">
    <source>
        <dbReference type="ARBA" id="ARBA00056807"/>
    </source>
</evidence>
<dbReference type="FunFam" id="3.40.605.10:FF:000007">
    <property type="entry name" value="NAD/NADP-dependent betaine aldehyde dehydrogenase"/>
    <property type="match status" value="1"/>
</dbReference>